<dbReference type="SUPFAM" id="SSF88723">
    <property type="entry name" value="PIN domain-like"/>
    <property type="match status" value="1"/>
</dbReference>
<dbReference type="GO" id="GO:0016787">
    <property type="term" value="F:hydrolase activity"/>
    <property type="evidence" value="ECO:0007669"/>
    <property type="project" value="UniProtKB-KW"/>
</dbReference>
<dbReference type="EMBL" id="VJNA01000002">
    <property type="protein sequence ID" value="TSE27750.1"/>
    <property type="molecule type" value="Genomic_DNA"/>
</dbReference>
<evidence type="ECO:0000259" key="1">
    <source>
        <dbReference type="Pfam" id="PF01850"/>
    </source>
</evidence>
<dbReference type="OrthoDB" id="329172at2"/>
<accession>A0A554WVZ4</accession>
<keyword evidence="3" id="KW-1185">Reference proteome</keyword>
<dbReference type="InterPro" id="IPR002716">
    <property type="entry name" value="PIN_dom"/>
</dbReference>
<proteinExistence type="predicted"/>
<name>A0A554WVZ4_9BURK</name>
<sequence length="124" mass="13833">MTSVLVDTSVWVAHFRARNPTLVELLSQDRVLVHPWIVAEIACGTPPDRARTLADLQWLKQARQASLAEVLSMVERHRLYGLGCGLVDMMLLACTTITPQASLWTLDRRLHGLAQRLGCAFEPS</sequence>
<dbReference type="RefSeq" id="WP_144324231.1">
    <property type="nucleotide sequence ID" value="NZ_VJNA01000002.1"/>
</dbReference>
<protein>
    <submittedName>
        <fullName evidence="2">Ribonuclease VapC32</fullName>
        <ecNumber evidence="2">3.1.-.-</ecNumber>
    </submittedName>
</protein>
<dbReference type="InterPro" id="IPR029060">
    <property type="entry name" value="PIN-like_dom_sf"/>
</dbReference>
<keyword evidence="2" id="KW-0378">Hydrolase</keyword>
<gene>
    <name evidence="2" type="ORF">Taqua_00246</name>
</gene>
<reference evidence="2 3" key="1">
    <citation type="submission" date="2019-07" db="EMBL/GenBank/DDBJ databases">
        <title>Tepidimonas aquatica CLN-1 draft genome.</title>
        <authorList>
            <person name="Da Costa M.S."/>
            <person name="Froufe H.J.C."/>
            <person name="Egas C."/>
            <person name="Albuquerque L."/>
        </authorList>
    </citation>
    <scope>NUCLEOTIDE SEQUENCE [LARGE SCALE GENOMIC DNA]</scope>
    <source>
        <strain evidence="2 3">CLN-1</strain>
    </source>
</reference>
<evidence type="ECO:0000313" key="3">
    <source>
        <dbReference type="Proteomes" id="UP000318554"/>
    </source>
</evidence>
<dbReference type="Pfam" id="PF01850">
    <property type="entry name" value="PIN"/>
    <property type="match status" value="1"/>
</dbReference>
<dbReference type="EC" id="3.1.-.-" evidence="2"/>
<dbReference type="AlphaFoldDB" id="A0A554WVZ4"/>
<dbReference type="Proteomes" id="UP000318554">
    <property type="component" value="Unassembled WGS sequence"/>
</dbReference>
<comment type="caution">
    <text evidence="2">The sequence shown here is derived from an EMBL/GenBank/DDBJ whole genome shotgun (WGS) entry which is preliminary data.</text>
</comment>
<feature type="domain" description="PIN" evidence="1">
    <location>
        <begin position="4"/>
        <end position="111"/>
    </location>
</feature>
<organism evidence="2 3">
    <name type="scientific">Tepidimonas aquatica</name>
    <dbReference type="NCBI Taxonomy" id="247482"/>
    <lineage>
        <taxon>Bacteria</taxon>
        <taxon>Pseudomonadati</taxon>
        <taxon>Pseudomonadota</taxon>
        <taxon>Betaproteobacteria</taxon>
        <taxon>Burkholderiales</taxon>
        <taxon>Tepidimonas</taxon>
    </lineage>
</organism>
<evidence type="ECO:0000313" key="2">
    <source>
        <dbReference type="EMBL" id="TSE27750.1"/>
    </source>
</evidence>
<dbReference type="Gene3D" id="3.40.50.1010">
    <property type="entry name" value="5'-nuclease"/>
    <property type="match status" value="1"/>
</dbReference>